<dbReference type="EMBL" id="CM042039">
    <property type="protein sequence ID" value="KAI3726853.1"/>
    <property type="molecule type" value="Genomic_DNA"/>
</dbReference>
<sequence length="80" mass="9110">MSDQWLSQHLDHLSSLGVDRDKVDVSFKTCFTTSVLKQKRREFCFSPSTPCAFQLKIVSICLVLTCVSICLLLLFAAYEF</sequence>
<name>A0ACB9BXV9_9ASTR</name>
<accession>A0ACB9BXV9</accession>
<evidence type="ECO:0000313" key="2">
    <source>
        <dbReference type="Proteomes" id="UP001056120"/>
    </source>
</evidence>
<comment type="caution">
    <text evidence="1">The sequence shown here is derived from an EMBL/GenBank/DDBJ whole genome shotgun (WGS) entry which is preliminary data.</text>
</comment>
<organism evidence="1 2">
    <name type="scientific">Smallanthus sonchifolius</name>
    <dbReference type="NCBI Taxonomy" id="185202"/>
    <lineage>
        <taxon>Eukaryota</taxon>
        <taxon>Viridiplantae</taxon>
        <taxon>Streptophyta</taxon>
        <taxon>Embryophyta</taxon>
        <taxon>Tracheophyta</taxon>
        <taxon>Spermatophyta</taxon>
        <taxon>Magnoliopsida</taxon>
        <taxon>eudicotyledons</taxon>
        <taxon>Gunneridae</taxon>
        <taxon>Pentapetalae</taxon>
        <taxon>asterids</taxon>
        <taxon>campanulids</taxon>
        <taxon>Asterales</taxon>
        <taxon>Asteraceae</taxon>
        <taxon>Asteroideae</taxon>
        <taxon>Heliantheae alliance</taxon>
        <taxon>Millerieae</taxon>
        <taxon>Smallanthus</taxon>
    </lineage>
</organism>
<keyword evidence="2" id="KW-1185">Reference proteome</keyword>
<dbReference type="Proteomes" id="UP001056120">
    <property type="component" value="Linkage Group LG22"/>
</dbReference>
<reference evidence="1 2" key="2">
    <citation type="journal article" date="2022" name="Mol. Ecol. Resour.">
        <title>The genomes of chicory, endive, great burdock and yacon provide insights into Asteraceae paleo-polyploidization history and plant inulin production.</title>
        <authorList>
            <person name="Fan W."/>
            <person name="Wang S."/>
            <person name="Wang H."/>
            <person name="Wang A."/>
            <person name="Jiang F."/>
            <person name="Liu H."/>
            <person name="Zhao H."/>
            <person name="Xu D."/>
            <person name="Zhang Y."/>
        </authorList>
    </citation>
    <scope>NUCLEOTIDE SEQUENCE [LARGE SCALE GENOMIC DNA]</scope>
    <source>
        <strain evidence="2">cv. Yunnan</strain>
        <tissue evidence="1">Leaves</tissue>
    </source>
</reference>
<proteinExistence type="predicted"/>
<reference evidence="2" key="1">
    <citation type="journal article" date="2022" name="Mol. Ecol. Resour.">
        <title>The genomes of chicory, endive, great burdock and yacon provide insights into Asteraceae palaeo-polyploidization history and plant inulin production.</title>
        <authorList>
            <person name="Fan W."/>
            <person name="Wang S."/>
            <person name="Wang H."/>
            <person name="Wang A."/>
            <person name="Jiang F."/>
            <person name="Liu H."/>
            <person name="Zhao H."/>
            <person name="Xu D."/>
            <person name="Zhang Y."/>
        </authorList>
    </citation>
    <scope>NUCLEOTIDE SEQUENCE [LARGE SCALE GENOMIC DNA]</scope>
    <source>
        <strain evidence="2">cv. Yunnan</strain>
    </source>
</reference>
<evidence type="ECO:0000313" key="1">
    <source>
        <dbReference type="EMBL" id="KAI3726853.1"/>
    </source>
</evidence>
<protein>
    <submittedName>
        <fullName evidence="1">Uncharacterized protein</fullName>
    </submittedName>
</protein>
<gene>
    <name evidence="1" type="ORF">L1987_66659</name>
</gene>